<feature type="transmembrane region" description="Helical" evidence="1">
    <location>
        <begin position="115"/>
        <end position="131"/>
    </location>
</feature>
<name>A0A2W5D536_9PSED</name>
<evidence type="ECO:0000313" key="2">
    <source>
        <dbReference type="EMBL" id="PZP24884.1"/>
    </source>
</evidence>
<protein>
    <submittedName>
        <fullName evidence="2">MFS transporter</fullName>
    </submittedName>
</protein>
<keyword evidence="1" id="KW-0472">Membrane</keyword>
<gene>
    <name evidence="2" type="ORF">DI599_06580</name>
</gene>
<evidence type="ECO:0000256" key="1">
    <source>
        <dbReference type="SAM" id="Phobius"/>
    </source>
</evidence>
<accession>A0A2W5D536</accession>
<evidence type="ECO:0000313" key="3">
    <source>
        <dbReference type="Proteomes" id="UP000249198"/>
    </source>
</evidence>
<comment type="caution">
    <text evidence="2">The sequence shown here is derived from an EMBL/GenBank/DDBJ whole genome shotgun (WGS) entry which is preliminary data.</text>
</comment>
<dbReference type="AlphaFoldDB" id="A0A2W5D536"/>
<sequence length="137" mass="15234">MNRANARRRLALAWWLQLALMLAPLGLVEVLAGDNPPREPLLMPLFIAGLLSMFVSLPLFHAYKRALIATEKARDSDDEPLSWRALGLRRRHALLGASLPAWCAAAGLLAGQEAIPLLLLTLSSLVLFYLYRLPRQL</sequence>
<keyword evidence="1" id="KW-1133">Transmembrane helix</keyword>
<feature type="transmembrane region" description="Helical" evidence="1">
    <location>
        <begin position="42"/>
        <end position="63"/>
    </location>
</feature>
<organism evidence="2 3">
    <name type="scientific">Pseudomonas kuykendallii</name>
    <dbReference type="NCBI Taxonomy" id="1007099"/>
    <lineage>
        <taxon>Bacteria</taxon>
        <taxon>Pseudomonadati</taxon>
        <taxon>Pseudomonadota</taxon>
        <taxon>Gammaproteobacteria</taxon>
        <taxon>Pseudomonadales</taxon>
        <taxon>Pseudomonadaceae</taxon>
        <taxon>Pseudomonas</taxon>
    </lineage>
</organism>
<feature type="transmembrane region" description="Helical" evidence="1">
    <location>
        <begin position="92"/>
        <end position="109"/>
    </location>
</feature>
<keyword evidence="1" id="KW-0812">Transmembrane</keyword>
<dbReference type="RefSeq" id="WP_273230311.1">
    <property type="nucleotide sequence ID" value="NZ_QFOH01000007.1"/>
</dbReference>
<dbReference type="Proteomes" id="UP000249198">
    <property type="component" value="Unassembled WGS sequence"/>
</dbReference>
<reference evidence="2 3" key="1">
    <citation type="submission" date="2017-08" db="EMBL/GenBank/DDBJ databases">
        <title>Infants hospitalized years apart are colonized by the same room-sourced microbial strains.</title>
        <authorList>
            <person name="Brooks B."/>
            <person name="Olm M.R."/>
            <person name="Firek B.A."/>
            <person name="Baker R."/>
            <person name="Thomas B.C."/>
            <person name="Morowitz M.J."/>
            <person name="Banfield J.F."/>
        </authorList>
    </citation>
    <scope>NUCLEOTIDE SEQUENCE [LARGE SCALE GENOMIC DNA]</scope>
    <source>
        <strain evidence="2">S2_009_000_R2_77</strain>
    </source>
</reference>
<dbReference type="EMBL" id="QFOH01000007">
    <property type="protein sequence ID" value="PZP24884.1"/>
    <property type="molecule type" value="Genomic_DNA"/>
</dbReference>
<proteinExistence type="predicted"/>